<name>A0ABV1MQD8_9BACI</name>
<dbReference type="InterPro" id="IPR036412">
    <property type="entry name" value="HAD-like_sf"/>
</dbReference>
<dbReference type="Gene3D" id="3.40.50.1000">
    <property type="entry name" value="HAD superfamily/HAD-like"/>
    <property type="match status" value="1"/>
</dbReference>
<dbReference type="GO" id="GO:0016787">
    <property type="term" value="F:hydrolase activity"/>
    <property type="evidence" value="ECO:0007669"/>
    <property type="project" value="UniProtKB-KW"/>
</dbReference>
<gene>
    <name evidence="1" type="ORF">ABNX05_08850</name>
</gene>
<evidence type="ECO:0000313" key="1">
    <source>
        <dbReference type="EMBL" id="MEQ6354722.1"/>
    </source>
</evidence>
<dbReference type="Gene3D" id="3.30.1240.10">
    <property type="match status" value="1"/>
</dbReference>
<keyword evidence="1" id="KW-0378">Hydrolase</keyword>
<proteinExistence type="predicted"/>
<reference evidence="1 2" key="1">
    <citation type="submission" date="2024-06" db="EMBL/GenBank/DDBJ databases">
        <title>Lysinibacillus zambalefons sp. nov., a Novel Firmicute Isolated from the Poon Bato Zambales Hyperalkaline Spring.</title>
        <authorList>
            <person name="Aja J.A."/>
            <person name="Lazaro J.E.H."/>
            <person name="Llorin L.D."/>
            <person name="Lim K.R."/>
            <person name="Teodosio J."/>
            <person name="Dalisay D.S."/>
        </authorList>
    </citation>
    <scope>NUCLEOTIDE SEQUENCE [LARGE SCALE GENOMIC DNA]</scope>
    <source>
        <strain evidence="1 2">M3</strain>
    </source>
</reference>
<dbReference type="InterPro" id="IPR023214">
    <property type="entry name" value="HAD_sf"/>
</dbReference>
<organism evidence="1 2">
    <name type="scientific">Lysinibacillus zambalensis</name>
    <dbReference type="NCBI Taxonomy" id="3160866"/>
    <lineage>
        <taxon>Bacteria</taxon>
        <taxon>Bacillati</taxon>
        <taxon>Bacillota</taxon>
        <taxon>Bacilli</taxon>
        <taxon>Bacillales</taxon>
        <taxon>Bacillaceae</taxon>
        <taxon>Lysinibacillus</taxon>
    </lineage>
</organism>
<dbReference type="Proteomes" id="UP001478862">
    <property type="component" value="Unassembled WGS sequence"/>
</dbReference>
<dbReference type="InterPro" id="IPR006379">
    <property type="entry name" value="HAD-SF_hydro_IIB"/>
</dbReference>
<evidence type="ECO:0000313" key="2">
    <source>
        <dbReference type="Proteomes" id="UP001478862"/>
    </source>
</evidence>
<dbReference type="EMBL" id="JBEGDG010000005">
    <property type="protein sequence ID" value="MEQ6354722.1"/>
    <property type="molecule type" value="Genomic_DNA"/>
</dbReference>
<dbReference type="Pfam" id="PF08282">
    <property type="entry name" value="Hydrolase_3"/>
    <property type="match status" value="1"/>
</dbReference>
<accession>A0ABV1MQD8</accession>
<dbReference type="SUPFAM" id="SSF56784">
    <property type="entry name" value="HAD-like"/>
    <property type="match status" value="1"/>
</dbReference>
<comment type="caution">
    <text evidence="1">The sequence shown here is derived from an EMBL/GenBank/DDBJ whole genome shotgun (WGS) entry which is preliminary data.</text>
</comment>
<dbReference type="RefSeq" id="WP_349659372.1">
    <property type="nucleotide sequence ID" value="NZ_JBEGDG010000005.1"/>
</dbReference>
<dbReference type="PANTHER" id="PTHR10000:SF53">
    <property type="entry name" value="5-AMINO-6-(5-PHOSPHO-D-RIBITYLAMINO)URACIL PHOSPHATASE YBJI-RELATED"/>
    <property type="match status" value="1"/>
</dbReference>
<keyword evidence="2" id="KW-1185">Reference proteome</keyword>
<dbReference type="NCBIfam" id="TIGR01484">
    <property type="entry name" value="HAD-SF-IIB"/>
    <property type="match status" value="1"/>
</dbReference>
<dbReference type="PANTHER" id="PTHR10000">
    <property type="entry name" value="PHOSPHOSERINE PHOSPHATASE"/>
    <property type="match status" value="1"/>
</dbReference>
<protein>
    <submittedName>
        <fullName evidence="1">HAD-IIB family hydrolase</fullName>
    </submittedName>
</protein>
<sequence>MKFVFDLDGTICFKGQPLSEGVTNALEACIENGHEIIFASARPIRDLLPVLPETMRKFSMVGGNGAFVARNGEIIEVTAFEAKIVEEIQNIISAFGLPYLIDGDWDYAYTGSETHPIYQNLDPLKLAKNVSLQELKDIVKVVLFPGEQRNEIVGELKKLPISLYEHTSENIVDMSPSGIDKWNGLTKLGIAEGEFIAFGNDTNDASMFAKAKESVCVGEHKVRELASLQVPSEETAIIKMLSVLNEKYKEEAVID</sequence>